<protein>
    <submittedName>
        <fullName evidence="3">9727_t:CDS:1</fullName>
    </submittedName>
</protein>
<dbReference type="GO" id="GO:0043066">
    <property type="term" value="P:negative regulation of apoptotic process"/>
    <property type="evidence" value="ECO:0007669"/>
    <property type="project" value="TreeGrafter"/>
</dbReference>
<evidence type="ECO:0000313" key="4">
    <source>
        <dbReference type="Proteomes" id="UP000789572"/>
    </source>
</evidence>
<dbReference type="GO" id="GO:0050821">
    <property type="term" value="P:protein stabilization"/>
    <property type="evidence" value="ECO:0007669"/>
    <property type="project" value="TreeGrafter"/>
</dbReference>
<organism evidence="3 4">
    <name type="scientific">Paraglomus occultum</name>
    <dbReference type="NCBI Taxonomy" id="144539"/>
    <lineage>
        <taxon>Eukaryota</taxon>
        <taxon>Fungi</taxon>
        <taxon>Fungi incertae sedis</taxon>
        <taxon>Mucoromycota</taxon>
        <taxon>Glomeromycotina</taxon>
        <taxon>Glomeromycetes</taxon>
        <taxon>Paraglomerales</taxon>
        <taxon>Paraglomeraceae</taxon>
        <taxon>Paraglomus</taxon>
    </lineage>
</organism>
<dbReference type="Gene3D" id="1.10.8.10">
    <property type="entry name" value="DNA helicase RuvA subunit, C-terminal domain"/>
    <property type="match status" value="1"/>
</dbReference>
<dbReference type="InterPro" id="IPR044034">
    <property type="entry name" value="NAC-like_UBA"/>
</dbReference>
<dbReference type="InterPro" id="IPR038922">
    <property type="entry name" value="HYPK_UBA"/>
</dbReference>
<feature type="domain" description="Nascent polypeptide-associated complex subunit alpha-like UBA" evidence="2">
    <location>
        <begin position="120"/>
        <end position="160"/>
    </location>
</feature>
<dbReference type="PANTHER" id="PTHR31184">
    <property type="entry name" value="HUNTINGTIN-INTERACTING PROTEIN K FAMILY MEMBER"/>
    <property type="match status" value="1"/>
</dbReference>
<sequence length="164" mass="17983">MPKKKKSGNKASTTQSSSAATQATATTPKSEDNTSSQSPAAPPNADFKEQDDDQQAQEEQQKGFKGRAKKDMQHVTGYVAEREGEDIDQAQLDKAMSFVNEQFAKLKSQKTQKQKTYEKISVSKEDIDLIVSEMEVTKAVADRCLKENQGDVVATLKAMIDGCC</sequence>
<gene>
    <name evidence="3" type="ORF">POCULU_LOCUS6626</name>
</gene>
<dbReference type="EMBL" id="CAJVPJ010001264">
    <property type="protein sequence ID" value="CAG8583866.1"/>
    <property type="molecule type" value="Genomic_DNA"/>
</dbReference>
<feature type="region of interest" description="Disordered" evidence="1">
    <location>
        <begin position="1"/>
        <end position="73"/>
    </location>
</feature>
<evidence type="ECO:0000256" key="1">
    <source>
        <dbReference type="SAM" id="MobiDB-lite"/>
    </source>
</evidence>
<accession>A0A9N9C1Y1</accession>
<proteinExistence type="predicted"/>
<dbReference type="Pfam" id="PF19026">
    <property type="entry name" value="UBA_HYPK"/>
    <property type="match status" value="1"/>
</dbReference>
<dbReference type="PANTHER" id="PTHR31184:SF2">
    <property type="entry name" value="HUNTINGTIN-INTERACTING PROTEIN K"/>
    <property type="match status" value="1"/>
</dbReference>
<feature type="compositionally biased region" description="Low complexity" evidence="1">
    <location>
        <begin position="11"/>
        <end position="27"/>
    </location>
</feature>
<comment type="caution">
    <text evidence="3">The sequence shown here is derived from an EMBL/GenBank/DDBJ whole genome shotgun (WGS) entry which is preliminary data.</text>
</comment>
<reference evidence="3" key="1">
    <citation type="submission" date="2021-06" db="EMBL/GenBank/DDBJ databases">
        <authorList>
            <person name="Kallberg Y."/>
            <person name="Tangrot J."/>
            <person name="Rosling A."/>
        </authorList>
    </citation>
    <scope>NUCLEOTIDE SEQUENCE</scope>
    <source>
        <strain evidence="3">IA702</strain>
    </source>
</reference>
<name>A0A9N9C1Y1_9GLOM</name>
<evidence type="ECO:0000259" key="2">
    <source>
        <dbReference type="Pfam" id="PF19026"/>
    </source>
</evidence>
<dbReference type="CDD" id="cd14361">
    <property type="entry name" value="UBA_HYPK"/>
    <property type="match status" value="1"/>
</dbReference>
<dbReference type="AlphaFoldDB" id="A0A9N9C1Y1"/>
<dbReference type="InterPro" id="IPR052617">
    <property type="entry name" value="Huntingtin-int_K"/>
</dbReference>
<keyword evidence="4" id="KW-1185">Reference proteome</keyword>
<evidence type="ECO:0000313" key="3">
    <source>
        <dbReference type="EMBL" id="CAG8583866.1"/>
    </source>
</evidence>
<dbReference type="Proteomes" id="UP000789572">
    <property type="component" value="Unassembled WGS sequence"/>
</dbReference>
<dbReference type="OrthoDB" id="285219at2759"/>